<evidence type="ECO:0000256" key="1">
    <source>
        <dbReference type="ARBA" id="ARBA00004141"/>
    </source>
</evidence>
<dbReference type="Proteomes" id="UP001210865">
    <property type="component" value="Chromosome"/>
</dbReference>
<feature type="transmembrane region" description="Helical" evidence="5">
    <location>
        <begin position="192"/>
        <end position="209"/>
    </location>
</feature>
<evidence type="ECO:0000259" key="6">
    <source>
        <dbReference type="Pfam" id="PF12698"/>
    </source>
</evidence>
<dbReference type="RefSeq" id="WP_270077776.1">
    <property type="nucleotide sequence ID" value="NZ_CP115174.1"/>
</dbReference>
<dbReference type="EMBL" id="CP115174">
    <property type="protein sequence ID" value="WBO23141.1"/>
    <property type="molecule type" value="Genomic_DNA"/>
</dbReference>
<protein>
    <submittedName>
        <fullName evidence="7">ABC transporter permease</fullName>
    </submittedName>
</protein>
<feature type="transmembrane region" description="Helical" evidence="5">
    <location>
        <begin position="272"/>
        <end position="300"/>
    </location>
</feature>
<sequence>MNQLLASAWVIARRDYGATVFSRIFILFLITPLFSLAFGGIFALMGHGDDGPARPPVVALIGDAPMQDAVLAARTRLARRLGDDALPELRADKPQPGNPRAAVRAMLAVPRQGNNAPADAPLAGALGGTLAAPVAAVSGDDRDTADRIGLILDTARAGPPHAPSDFDLERVARPATHGDKDRRAVARGAQTGVFFLLVLLAGMSLSTFVEEKSNKVIEVLAAAVPVDGIFIGKLAAMLAISLTGVAIWGGTAAAAVLIFFPHALAHTAEPAIGWPLFFTAAIVYFIVSYLLVGAVFLGLGSQASSPREVQSMAMPVTMLQLLLFGFATAGTAHPEGWVATAAAIFPWSSPLAMLGRAATVPSLWPHLVALCWQILWLVLALRVAAAMFRRAVLKSGGKWRWSVLLGAR</sequence>
<dbReference type="PANTHER" id="PTHR43471:SF1">
    <property type="entry name" value="ABC TRANSPORTER PERMEASE PROTEIN NOSY-RELATED"/>
    <property type="match status" value="1"/>
</dbReference>
<feature type="transmembrane region" description="Helical" evidence="5">
    <location>
        <begin position="215"/>
        <end position="232"/>
    </location>
</feature>
<feature type="transmembrane region" description="Helical" evidence="5">
    <location>
        <begin position="20"/>
        <end position="44"/>
    </location>
</feature>
<keyword evidence="8" id="KW-1185">Reference proteome</keyword>
<feature type="domain" description="ABC-2 type transporter transmembrane" evidence="6">
    <location>
        <begin position="193"/>
        <end position="380"/>
    </location>
</feature>
<evidence type="ECO:0000313" key="8">
    <source>
        <dbReference type="Proteomes" id="UP001210865"/>
    </source>
</evidence>
<reference evidence="7 8" key="1">
    <citation type="submission" date="2022-12" db="EMBL/GenBank/DDBJ databases">
        <title>Sphingomonas abieness sp. nov., an endophytic bacterium isolated from Abies koreana.</title>
        <authorList>
            <person name="Jiang L."/>
            <person name="Lee J."/>
        </authorList>
    </citation>
    <scope>NUCLEOTIDE SEQUENCE [LARGE SCALE GENOMIC DNA]</scope>
    <source>
        <strain evidence="8">PAMB 00755</strain>
    </source>
</reference>
<keyword evidence="3 5" id="KW-1133">Transmembrane helix</keyword>
<dbReference type="Pfam" id="PF12698">
    <property type="entry name" value="ABC2_membrane_3"/>
    <property type="match status" value="1"/>
</dbReference>
<name>A0ABY7NNM6_9SPHN</name>
<dbReference type="PANTHER" id="PTHR43471">
    <property type="entry name" value="ABC TRANSPORTER PERMEASE"/>
    <property type="match status" value="1"/>
</dbReference>
<keyword evidence="4 5" id="KW-0472">Membrane</keyword>
<organism evidence="7 8">
    <name type="scientific">Sphingomonas abietis</name>
    <dbReference type="NCBI Taxonomy" id="3012344"/>
    <lineage>
        <taxon>Bacteria</taxon>
        <taxon>Pseudomonadati</taxon>
        <taxon>Pseudomonadota</taxon>
        <taxon>Alphaproteobacteria</taxon>
        <taxon>Sphingomonadales</taxon>
        <taxon>Sphingomonadaceae</taxon>
        <taxon>Sphingomonas</taxon>
    </lineage>
</organism>
<proteinExistence type="predicted"/>
<feature type="transmembrane region" description="Helical" evidence="5">
    <location>
        <begin position="321"/>
        <end position="347"/>
    </location>
</feature>
<comment type="subcellular location">
    <subcellularLocation>
        <location evidence="1">Membrane</location>
        <topology evidence="1">Multi-pass membrane protein</topology>
    </subcellularLocation>
</comment>
<accession>A0ABY7NNM6</accession>
<keyword evidence="2 5" id="KW-0812">Transmembrane</keyword>
<evidence type="ECO:0000256" key="5">
    <source>
        <dbReference type="SAM" id="Phobius"/>
    </source>
</evidence>
<evidence type="ECO:0000256" key="3">
    <source>
        <dbReference type="ARBA" id="ARBA00022989"/>
    </source>
</evidence>
<gene>
    <name evidence="7" type="ORF">PBT88_03090</name>
</gene>
<evidence type="ECO:0000313" key="7">
    <source>
        <dbReference type="EMBL" id="WBO23141.1"/>
    </source>
</evidence>
<feature type="transmembrane region" description="Helical" evidence="5">
    <location>
        <begin position="239"/>
        <end position="260"/>
    </location>
</feature>
<feature type="transmembrane region" description="Helical" evidence="5">
    <location>
        <begin position="367"/>
        <end position="388"/>
    </location>
</feature>
<dbReference type="InterPro" id="IPR013525">
    <property type="entry name" value="ABC2_TM"/>
</dbReference>
<evidence type="ECO:0000256" key="2">
    <source>
        <dbReference type="ARBA" id="ARBA00022692"/>
    </source>
</evidence>
<evidence type="ECO:0000256" key="4">
    <source>
        <dbReference type="ARBA" id="ARBA00023136"/>
    </source>
</evidence>